<keyword evidence="2" id="KW-1185">Reference proteome</keyword>
<evidence type="ECO:0000313" key="1">
    <source>
        <dbReference type="EMBL" id="KAJ8336202.1"/>
    </source>
</evidence>
<evidence type="ECO:0000313" key="2">
    <source>
        <dbReference type="Proteomes" id="UP001152622"/>
    </source>
</evidence>
<organism evidence="1 2">
    <name type="scientific">Synaphobranchus kaupii</name>
    <name type="common">Kaup's arrowtooth eel</name>
    <dbReference type="NCBI Taxonomy" id="118154"/>
    <lineage>
        <taxon>Eukaryota</taxon>
        <taxon>Metazoa</taxon>
        <taxon>Chordata</taxon>
        <taxon>Craniata</taxon>
        <taxon>Vertebrata</taxon>
        <taxon>Euteleostomi</taxon>
        <taxon>Actinopterygii</taxon>
        <taxon>Neopterygii</taxon>
        <taxon>Teleostei</taxon>
        <taxon>Anguilliformes</taxon>
        <taxon>Synaphobranchidae</taxon>
        <taxon>Synaphobranchus</taxon>
    </lineage>
</organism>
<proteinExistence type="predicted"/>
<name>A0A9Q1ECE4_SYNKA</name>
<accession>A0A9Q1ECE4</accession>
<dbReference type="Proteomes" id="UP001152622">
    <property type="component" value="Chromosome 20"/>
</dbReference>
<reference evidence="1" key="1">
    <citation type="journal article" date="2023" name="Science">
        <title>Genome structures resolve the early diversification of teleost fishes.</title>
        <authorList>
            <person name="Parey E."/>
            <person name="Louis A."/>
            <person name="Montfort J."/>
            <person name="Bouchez O."/>
            <person name="Roques C."/>
            <person name="Iampietro C."/>
            <person name="Lluch J."/>
            <person name="Castinel A."/>
            <person name="Donnadieu C."/>
            <person name="Desvignes T."/>
            <person name="Floi Bucao C."/>
            <person name="Jouanno E."/>
            <person name="Wen M."/>
            <person name="Mejri S."/>
            <person name="Dirks R."/>
            <person name="Jansen H."/>
            <person name="Henkel C."/>
            <person name="Chen W.J."/>
            <person name="Zahm M."/>
            <person name="Cabau C."/>
            <person name="Klopp C."/>
            <person name="Thompson A.W."/>
            <person name="Robinson-Rechavi M."/>
            <person name="Braasch I."/>
            <person name="Lecointre G."/>
            <person name="Bobe J."/>
            <person name="Postlethwait J.H."/>
            <person name="Berthelot C."/>
            <person name="Roest Crollius H."/>
            <person name="Guiguen Y."/>
        </authorList>
    </citation>
    <scope>NUCLEOTIDE SEQUENCE</scope>
    <source>
        <strain evidence="1">WJC10195</strain>
    </source>
</reference>
<comment type="caution">
    <text evidence="1">The sequence shown here is derived from an EMBL/GenBank/DDBJ whole genome shotgun (WGS) entry which is preliminary data.</text>
</comment>
<dbReference type="EMBL" id="JAINUF010000020">
    <property type="protein sequence ID" value="KAJ8336202.1"/>
    <property type="molecule type" value="Genomic_DNA"/>
</dbReference>
<protein>
    <submittedName>
        <fullName evidence="1">Uncharacterized protein</fullName>
    </submittedName>
</protein>
<sequence>MSTFAVNDENIGDGSNRKASWFRGDLRHLYNCPAHWKTFHTAPVPDGRTCPPKICRRLRFVFRLLRDIQLRRESCLPQSSKFLVLWTLQMCLRHCLWRWHLWIS</sequence>
<dbReference type="AlphaFoldDB" id="A0A9Q1ECE4"/>
<gene>
    <name evidence="1" type="ORF">SKAU_G00395450</name>
</gene>